<evidence type="ECO:0000256" key="2">
    <source>
        <dbReference type="ARBA" id="ARBA00011915"/>
    </source>
</evidence>
<dbReference type="InterPro" id="IPR029045">
    <property type="entry name" value="ClpP/crotonase-like_dom_sf"/>
</dbReference>
<dbReference type="PANTHER" id="PTHR43176">
    <property type="entry name" value="3-HYDROXYISOBUTYRYL-COA HYDROLASE-RELATED"/>
    <property type="match status" value="1"/>
</dbReference>
<dbReference type="AlphaFoldDB" id="A0A1P8EGZ0"/>
<reference evidence="5 6" key="1">
    <citation type="submission" date="2016-08" db="EMBL/GenBank/DDBJ databases">
        <title>Complete genome sequence of Acinetobacter baylyi strain GFJ2.</title>
        <authorList>
            <person name="Tabata M."/>
            <person name="Kuboki S."/>
            <person name="Gibu N."/>
            <person name="Kinouchi Y."/>
            <person name="Vangnai A."/>
            <person name="Kasai D."/>
            <person name="Fukuda M."/>
        </authorList>
    </citation>
    <scope>NUCLEOTIDE SEQUENCE [LARGE SCALE GENOMIC DNA]</scope>
    <source>
        <strain evidence="5 6">GFJ2</strain>
    </source>
</reference>
<organism evidence="5 6">
    <name type="scientific">Acinetobacter soli</name>
    <dbReference type="NCBI Taxonomy" id="487316"/>
    <lineage>
        <taxon>Bacteria</taxon>
        <taxon>Pseudomonadati</taxon>
        <taxon>Pseudomonadota</taxon>
        <taxon>Gammaproteobacteria</taxon>
        <taxon>Moraxellales</taxon>
        <taxon>Moraxellaceae</taxon>
        <taxon>Acinetobacter</taxon>
    </lineage>
</organism>
<name>A0A1P8EGZ0_9GAMM</name>
<evidence type="ECO:0000256" key="1">
    <source>
        <dbReference type="ARBA" id="ARBA00001709"/>
    </source>
</evidence>
<evidence type="ECO:0000313" key="5">
    <source>
        <dbReference type="EMBL" id="APV35472.1"/>
    </source>
</evidence>
<evidence type="ECO:0000256" key="3">
    <source>
        <dbReference type="ARBA" id="ARBA00022801"/>
    </source>
</evidence>
<dbReference type="SUPFAM" id="SSF52096">
    <property type="entry name" value="ClpP/crotonase"/>
    <property type="match status" value="1"/>
</dbReference>
<dbReference type="RefSeq" id="WP_076032499.1">
    <property type="nucleotide sequence ID" value="NZ_CP016896.1"/>
</dbReference>
<protein>
    <recommendedName>
        <fullName evidence="2">3-hydroxyisobutyryl-CoA hydrolase</fullName>
        <ecNumber evidence="2">3.1.2.4</ecNumber>
    </recommendedName>
</protein>
<dbReference type="InterPro" id="IPR045004">
    <property type="entry name" value="ECH_dom"/>
</dbReference>
<dbReference type="PANTHER" id="PTHR43176:SF3">
    <property type="entry name" value="3-HYDROXYISOBUTYRYL-COA HYDROLASE, MITOCHONDRIAL"/>
    <property type="match status" value="1"/>
</dbReference>
<proteinExistence type="predicted"/>
<dbReference type="Proteomes" id="UP000185674">
    <property type="component" value="Chromosome"/>
</dbReference>
<dbReference type="InterPro" id="IPR032259">
    <property type="entry name" value="HIBYL-CoA-H"/>
</dbReference>
<keyword evidence="3" id="KW-0378">Hydrolase</keyword>
<dbReference type="STRING" id="487316.BEN76_05345"/>
<accession>A0A1P8EGZ0</accession>
<dbReference type="EC" id="3.1.2.4" evidence="2"/>
<dbReference type="NCBIfam" id="NF004127">
    <property type="entry name" value="PRK05617.1"/>
    <property type="match status" value="1"/>
</dbReference>
<dbReference type="Gene3D" id="3.90.226.10">
    <property type="entry name" value="2-enoyl-CoA Hydratase, Chain A, domain 1"/>
    <property type="match status" value="1"/>
</dbReference>
<feature type="domain" description="Enoyl-CoA hydratase/isomerase" evidence="4">
    <location>
        <begin position="16"/>
        <end position="331"/>
    </location>
</feature>
<dbReference type="eggNOG" id="COG1024">
    <property type="taxonomic scope" value="Bacteria"/>
</dbReference>
<dbReference type="CDD" id="cd06558">
    <property type="entry name" value="crotonase-like"/>
    <property type="match status" value="1"/>
</dbReference>
<comment type="catalytic activity">
    <reaction evidence="1">
        <text>3-hydroxy-2-methylpropanoyl-CoA + H2O = 3-hydroxy-2-methylpropanoate + CoA + H(+)</text>
        <dbReference type="Rhea" id="RHEA:20888"/>
        <dbReference type="ChEBI" id="CHEBI:11805"/>
        <dbReference type="ChEBI" id="CHEBI:15377"/>
        <dbReference type="ChEBI" id="CHEBI:15378"/>
        <dbReference type="ChEBI" id="CHEBI:57287"/>
        <dbReference type="ChEBI" id="CHEBI:57340"/>
        <dbReference type="EC" id="3.1.2.4"/>
    </reaction>
</comment>
<gene>
    <name evidence="5" type="ORF">BEN76_05345</name>
</gene>
<dbReference type="KEGG" id="asol:BEN76_05345"/>
<dbReference type="Pfam" id="PF16113">
    <property type="entry name" value="ECH_2"/>
    <property type="match status" value="1"/>
</dbReference>
<dbReference type="GO" id="GO:0006574">
    <property type="term" value="P:L-valine catabolic process"/>
    <property type="evidence" value="ECO:0007669"/>
    <property type="project" value="TreeGrafter"/>
</dbReference>
<sequence length="353" mass="40023">MNDHHDLEIRSEGALGIISLNRSSHLNALTLEMIRGIQAQLDQWREDSQVQAVLIKSNAAKAFCAGGDIRYLYDSYQAGNTQYQDFFATEYTMLSTIRNYSKPVIVMMDGYVLGGGFGLAQACHIKITSEKSRFAMPETAIGFFPDVGATYFLSRLDEVGVYMALTGAQISSSDALYLDLVDYHVPSEHFVALEHALSVAPILNPVEIRTIISSSITHPQESELQQHIDLINQYFSYPDINEIEQGLADANDTLHQDWIKKMQAILEQRPEMAKQISLKLQQVGQNLSLEKCMQLERGLQDIWLQQGDFIEGVRALIVDKDKNPKWQTDNTEFKKTLEKFWPVWSKQHKDSLC</sequence>
<evidence type="ECO:0000313" key="6">
    <source>
        <dbReference type="Proteomes" id="UP000185674"/>
    </source>
</evidence>
<dbReference type="EMBL" id="CP016896">
    <property type="protein sequence ID" value="APV35472.1"/>
    <property type="molecule type" value="Genomic_DNA"/>
</dbReference>
<evidence type="ECO:0000259" key="4">
    <source>
        <dbReference type="Pfam" id="PF16113"/>
    </source>
</evidence>
<dbReference type="GO" id="GO:0003860">
    <property type="term" value="F:3-hydroxyisobutyryl-CoA hydrolase activity"/>
    <property type="evidence" value="ECO:0007669"/>
    <property type="project" value="UniProtKB-EC"/>
</dbReference>